<evidence type="ECO:0000313" key="2">
    <source>
        <dbReference type="EMBL" id="MDR6969665.1"/>
    </source>
</evidence>
<keyword evidence="3" id="KW-1185">Reference proteome</keyword>
<dbReference type="InterPro" id="IPR028912">
    <property type="entry name" value="Tox-MPTase4_dom"/>
</dbReference>
<gene>
    <name evidence="2" type="ORF">J2X31_003699</name>
</gene>
<organism evidence="2 3">
    <name type="scientific">Flavobacterium arsenatis</name>
    <dbReference type="NCBI Taxonomy" id="1484332"/>
    <lineage>
        <taxon>Bacteria</taxon>
        <taxon>Pseudomonadati</taxon>
        <taxon>Bacteroidota</taxon>
        <taxon>Flavobacteriia</taxon>
        <taxon>Flavobacteriales</taxon>
        <taxon>Flavobacteriaceae</taxon>
        <taxon>Flavobacterium</taxon>
    </lineage>
</organism>
<feature type="domain" description="Tox-MPTase4" evidence="1">
    <location>
        <begin position="101"/>
        <end position="189"/>
    </location>
</feature>
<sequence length="231" mass="26778">MQKSAKEVLEQSDNLEKQLDTLIEKGEIDEVGKQKLLDELFDVAEVSLLNRGRLAGQILDEVAISKIKSFLTKNKVELQIGNEKGLFDVEGYFYPSGKTVIMEPHNAAMFITDGLKMKLVLRENATILEFLHEFLHFNHCKSLGIKNYYNLKGVDGLITRERYVFDKLMEHKQYLNRKELIDAKGYMNYYYETYGISDNLDNPLRADFNFSISQIPKKRQEVNIDNLLNLK</sequence>
<reference evidence="2 3" key="1">
    <citation type="submission" date="2023-07" db="EMBL/GenBank/DDBJ databases">
        <title>Sorghum-associated microbial communities from plants grown in Nebraska, USA.</title>
        <authorList>
            <person name="Schachtman D."/>
        </authorList>
    </citation>
    <scope>NUCLEOTIDE SEQUENCE [LARGE SCALE GENOMIC DNA]</scope>
    <source>
        <strain evidence="2 3">3773</strain>
    </source>
</reference>
<dbReference type="EMBL" id="JAVDVI010000029">
    <property type="protein sequence ID" value="MDR6969665.1"/>
    <property type="molecule type" value="Genomic_DNA"/>
</dbReference>
<name>A0ABU1TUW5_9FLAO</name>
<comment type="caution">
    <text evidence="2">The sequence shown here is derived from an EMBL/GenBank/DDBJ whole genome shotgun (WGS) entry which is preliminary data.</text>
</comment>
<dbReference type="RefSeq" id="WP_310028958.1">
    <property type="nucleotide sequence ID" value="NZ_JAVDVI010000029.1"/>
</dbReference>
<proteinExistence type="predicted"/>
<evidence type="ECO:0000313" key="3">
    <source>
        <dbReference type="Proteomes" id="UP001255185"/>
    </source>
</evidence>
<dbReference type="Proteomes" id="UP001255185">
    <property type="component" value="Unassembled WGS sequence"/>
</dbReference>
<evidence type="ECO:0000259" key="1">
    <source>
        <dbReference type="Pfam" id="PF15640"/>
    </source>
</evidence>
<dbReference type="Pfam" id="PF15640">
    <property type="entry name" value="Tox-MPTase4"/>
    <property type="match status" value="1"/>
</dbReference>
<accession>A0ABU1TUW5</accession>
<protein>
    <recommendedName>
        <fullName evidence="1">Tox-MPTase4 domain-containing protein</fullName>
    </recommendedName>
</protein>